<evidence type="ECO:0000256" key="1">
    <source>
        <dbReference type="SAM" id="MobiDB-lite"/>
    </source>
</evidence>
<proteinExistence type="predicted"/>
<dbReference type="GO" id="GO:0004045">
    <property type="term" value="F:peptidyl-tRNA hydrolase activity"/>
    <property type="evidence" value="ECO:0007669"/>
    <property type="project" value="TreeGrafter"/>
</dbReference>
<comment type="caution">
    <text evidence="3">The sequence shown here is derived from an EMBL/GenBank/DDBJ whole genome shotgun (WGS) entry which is preliminary data.</text>
</comment>
<sequence length="214" mass="23441">MAHVRGPALRLLRPLALRQAPLRPAPATAVVPVPPPVLQTLLHARELASRHQPAAASADELAAARKWLQQLDPETIPKHICDVSFSRSSGPGGQNVNKISSKATLRVPLDALLPMLPALLHQEIRSSRYYAANSNALVIQSDDSRKQTDNVHACYRKLHHLIVDAGKTAVPGETSEEQKERVRKLEKASNEARLKTKKFNSSKKSARKGGSPDY</sequence>
<dbReference type="AlphaFoldDB" id="A0A1J9R2A0"/>
<dbReference type="EMBL" id="MNUE01000021">
    <property type="protein sequence ID" value="OJD34713.1"/>
    <property type="molecule type" value="Genomic_DNA"/>
</dbReference>
<evidence type="ECO:0000259" key="2">
    <source>
        <dbReference type="Pfam" id="PF00472"/>
    </source>
</evidence>
<dbReference type="OrthoDB" id="270639at2759"/>
<keyword evidence="3" id="KW-0378">Hydrolase</keyword>
<dbReference type="SUPFAM" id="SSF110916">
    <property type="entry name" value="Peptidyl-tRNA hydrolase domain-like"/>
    <property type="match status" value="1"/>
</dbReference>
<gene>
    <name evidence="3" type="ORF">BKCO1_2100086</name>
</gene>
<accession>A0A1J9R2A0</accession>
<dbReference type="GeneID" id="31013005"/>
<protein>
    <submittedName>
        <fullName evidence="3">Peptidyl-trna hydrolase domain protein</fullName>
    </submittedName>
</protein>
<dbReference type="InterPro" id="IPR052104">
    <property type="entry name" value="Mito_Release_Factor_mL62"/>
</dbReference>
<keyword evidence="4" id="KW-1185">Reference proteome</keyword>
<dbReference type="InterPro" id="IPR000352">
    <property type="entry name" value="Pep_chain_release_fac_I"/>
</dbReference>
<dbReference type="RefSeq" id="XP_020130973.1">
    <property type="nucleotide sequence ID" value="XM_020272745.1"/>
</dbReference>
<dbReference type="Proteomes" id="UP000183809">
    <property type="component" value="Unassembled WGS sequence"/>
</dbReference>
<reference evidence="3 4" key="1">
    <citation type="submission" date="2016-10" db="EMBL/GenBank/DDBJ databases">
        <title>Proteomics and genomics reveal pathogen-plant mechanisms compatible with a hemibiotrophic lifestyle of Diplodia corticola.</title>
        <authorList>
            <person name="Fernandes I."/>
            <person name="De Jonge R."/>
            <person name="Van De Peer Y."/>
            <person name="Devreese B."/>
            <person name="Alves A."/>
            <person name="Esteves A.C."/>
        </authorList>
    </citation>
    <scope>NUCLEOTIDE SEQUENCE [LARGE SCALE GENOMIC DNA]</scope>
    <source>
        <strain evidence="3 4">CBS 112549</strain>
    </source>
</reference>
<organism evidence="3 4">
    <name type="scientific">Diplodia corticola</name>
    <dbReference type="NCBI Taxonomy" id="236234"/>
    <lineage>
        <taxon>Eukaryota</taxon>
        <taxon>Fungi</taxon>
        <taxon>Dikarya</taxon>
        <taxon>Ascomycota</taxon>
        <taxon>Pezizomycotina</taxon>
        <taxon>Dothideomycetes</taxon>
        <taxon>Dothideomycetes incertae sedis</taxon>
        <taxon>Botryosphaeriales</taxon>
        <taxon>Botryosphaeriaceae</taxon>
        <taxon>Diplodia</taxon>
    </lineage>
</organism>
<dbReference type="GO" id="GO:0005762">
    <property type="term" value="C:mitochondrial large ribosomal subunit"/>
    <property type="evidence" value="ECO:0007669"/>
    <property type="project" value="TreeGrafter"/>
</dbReference>
<feature type="domain" description="Prokaryotic-type class I peptide chain release factors" evidence="2">
    <location>
        <begin position="75"/>
        <end position="204"/>
    </location>
</feature>
<dbReference type="Gene3D" id="3.30.160.20">
    <property type="match status" value="1"/>
</dbReference>
<dbReference type="STRING" id="236234.A0A1J9R2A0"/>
<evidence type="ECO:0000313" key="4">
    <source>
        <dbReference type="Proteomes" id="UP000183809"/>
    </source>
</evidence>
<feature type="region of interest" description="Disordered" evidence="1">
    <location>
        <begin position="169"/>
        <end position="214"/>
    </location>
</feature>
<feature type="compositionally biased region" description="Basic and acidic residues" evidence="1">
    <location>
        <begin position="176"/>
        <end position="194"/>
    </location>
</feature>
<feature type="compositionally biased region" description="Basic residues" evidence="1">
    <location>
        <begin position="195"/>
        <end position="207"/>
    </location>
</feature>
<dbReference type="PANTHER" id="PTHR11075:SF54">
    <property type="entry name" value="LARGE RIBOSOMAL SUBUNIT PROTEIN ML62"/>
    <property type="match status" value="1"/>
</dbReference>
<dbReference type="GO" id="GO:0016150">
    <property type="term" value="F:translation release factor activity, codon nonspecific"/>
    <property type="evidence" value="ECO:0007669"/>
    <property type="project" value="TreeGrafter"/>
</dbReference>
<dbReference type="PANTHER" id="PTHR11075">
    <property type="entry name" value="PEPTIDE CHAIN RELEASE FACTOR"/>
    <property type="match status" value="1"/>
</dbReference>
<dbReference type="Pfam" id="PF00472">
    <property type="entry name" value="RF-1"/>
    <property type="match status" value="1"/>
</dbReference>
<evidence type="ECO:0000313" key="3">
    <source>
        <dbReference type="EMBL" id="OJD34713.1"/>
    </source>
</evidence>
<name>A0A1J9R2A0_9PEZI</name>
<dbReference type="GO" id="GO:0070126">
    <property type="term" value="P:mitochondrial translational termination"/>
    <property type="evidence" value="ECO:0007669"/>
    <property type="project" value="TreeGrafter"/>
</dbReference>